<evidence type="ECO:0000313" key="1">
    <source>
        <dbReference type="EMBL" id="MFC3052721.1"/>
    </source>
</evidence>
<dbReference type="RefSeq" id="WP_194213629.1">
    <property type="nucleotide sequence ID" value="NZ_CP061205.1"/>
</dbReference>
<dbReference type="SUPFAM" id="SSF53335">
    <property type="entry name" value="S-adenosyl-L-methionine-dependent methyltransferases"/>
    <property type="match status" value="1"/>
</dbReference>
<comment type="caution">
    <text evidence="1">The sequence shown here is derived from an EMBL/GenBank/DDBJ whole genome shotgun (WGS) entry which is preliminary data.</text>
</comment>
<sequence>MTHSAFKALQTENPWPDITGLTAWDYTLGGGGRELVDALIKSDKPKFMLEIGCFLCASAKRWLNLDPDLKLVGVDPWDEEGLTEQVKRYVGRPNLTRKYPDRETQLQFVHDVETQTPFCTALANLRGLEDRFIPYRGLSPNALYELKEKGFEPDLVYIDAGKNMTDLEVSHTLWPSARITGDDWHWNRAHGYPMRKIVYGFAEKHGYSVEAEWATWVLQPLK</sequence>
<dbReference type="EMBL" id="JBHRSL010000010">
    <property type="protein sequence ID" value="MFC3052721.1"/>
    <property type="molecule type" value="Genomic_DNA"/>
</dbReference>
<accession>A0ABV7D796</accession>
<protein>
    <recommendedName>
        <fullName evidence="3">Methyltransferase</fullName>
    </recommendedName>
</protein>
<keyword evidence="2" id="KW-1185">Reference proteome</keyword>
<gene>
    <name evidence="1" type="ORF">ACFOKA_12475</name>
</gene>
<dbReference type="Proteomes" id="UP001595444">
    <property type="component" value="Unassembled WGS sequence"/>
</dbReference>
<name>A0ABV7D796_9PROT</name>
<reference evidence="2" key="1">
    <citation type="journal article" date="2019" name="Int. J. Syst. Evol. Microbiol.">
        <title>The Global Catalogue of Microorganisms (GCM) 10K type strain sequencing project: providing services to taxonomists for standard genome sequencing and annotation.</title>
        <authorList>
            <consortium name="The Broad Institute Genomics Platform"/>
            <consortium name="The Broad Institute Genome Sequencing Center for Infectious Disease"/>
            <person name="Wu L."/>
            <person name="Ma J."/>
        </authorList>
    </citation>
    <scope>NUCLEOTIDE SEQUENCE [LARGE SCALE GENOMIC DNA]</scope>
    <source>
        <strain evidence="2">KCTC 62164</strain>
    </source>
</reference>
<dbReference type="InterPro" id="IPR029063">
    <property type="entry name" value="SAM-dependent_MTases_sf"/>
</dbReference>
<proteinExistence type="predicted"/>
<dbReference type="Gene3D" id="3.40.50.150">
    <property type="entry name" value="Vaccinia Virus protein VP39"/>
    <property type="match status" value="1"/>
</dbReference>
<evidence type="ECO:0008006" key="3">
    <source>
        <dbReference type="Google" id="ProtNLM"/>
    </source>
</evidence>
<evidence type="ECO:0000313" key="2">
    <source>
        <dbReference type="Proteomes" id="UP001595444"/>
    </source>
</evidence>
<organism evidence="1 2">
    <name type="scientific">Kordiimonas pumila</name>
    <dbReference type="NCBI Taxonomy" id="2161677"/>
    <lineage>
        <taxon>Bacteria</taxon>
        <taxon>Pseudomonadati</taxon>
        <taxon>Pseudomonadota</taxon>
        <taxon>Alphaproteobacteria</taxon>
        <taxon>Kordiimonadales</taxon>
        <taxon>Kordiimonadaceae</taxon>
        <taxon>Kordiimonas</taxon>
    </lineage>
</organism>